<dbReference type="PANTHER" id="PTHR43639:SF1">
    <property type="entry name" value="SHORT-CHAIN DEHYDROGENASE_REDUCTASE FAMILY PROTEIN"/>
    <property type="match status" value="1"/>
</dbReference>
<evidence type="ECO:0000259" key="3">
    <source>
        <dbReference type="SMART" id="SM00822"/>
    </source>
</evidence>
<dbReference type="Proteomes" id="UP000595046">
    <property type="component" value="Chromosome"/>
</dbReference>
<dbReference type="AlphaFoldDB" id="A0A7T1WSK4"/>
<name>A0A7T1WSK4_9ACTN</name>
<evidence type="ECO:0000256" key="1">
    <source>
        <dbReference type="ARBA" id="ARBA00006484"/>
    </source>
</evidence>
<gene>
    <name evidence="4" type="ORF">G4Z16_04885</name>
</gene>
<reference evidence="5" key="1">
    <citation type="submission" date="2020-02" db="EMBL/GenBank/DDBJ databases">
        <title>Streptomyces sp. ASO4wet.</title>
        <authorList>
            <person name="Risdian C."/>
            <person name="Landwehr W."/>
            <person name="Schupp P."/>
            <person name="Wink J."/>
        </authorList>
    </citation>
    <scope>NUCLEOTIDE SEQUENCE [LARGE SCALE GENOMIC DNA]</scope>
    <source>
        <strain evidence="5">ASO4wet</strain>
    </source>
</reference>
<dbReference type="InterPro" id="IPR057326">
    <property type="entry name" value="KR_dom"/>
</dbReference>
<dbReference type="GO" id="GO:0016491">
    <property type="term" value="F:oxidoreductase activity"/>
    <property type="evidence" value="ECO:0007669"/>
    <property type="project" value="UniProtKB-KW"/>
</dbReference>
<dbReference type="FunFam" id="3.40.50.720:FF:000084">
    <property type="entry name" value="Short-chain dehydrogenase reductase"/>
    <property type="match status" value="1"/>
</dbReference>
<protein>
    <submittedName>
        <fullName evidence="4">SDR family oxidoreductase</fullName>
    </submittedName>
</protein>
<proteinExistence type="inferred from homology"/>
<dbReference type="InterPro" id="IPR002347">
    <property type="entry name" value="SDR_fam"/>
</dbReference>
<dbReference type="PRINTS" id="PR00080">
    <property type="entry name" value="SDRFAMILY"/>
</dbReference>
<evidence type="ECO:0000256" key="2">
    <source>
        <dbReference type="ARBA" id="ARBA00023002"/>
    </source>
</evidence>
<evidence type="ECO:0000313" key="4">
    <source>
        <dbReference type="EMBL" id="QPP05845.1"/>
    </source>
</evidence>
<dbReference type="SMART" id="SM00822">
    <property type="entry name" value="PKS_KR"/>
    <property type="match status" value="1"/>
</dbReference>
<dbReference type="RefSeq" id="WP_197349364.1">
    <property type="nucleotide sequence ID" value="NZ_CP048882.1"/>
</dbReference>
<dbReference type="Gene3D" id="3.40.50.720">
    <property type="entry name" value="NAD(P)-binding Rossmann-like Domain"/>
    <property type="match status" value="1"/>
</dbReference>
<dbReference type="Pfam" id="PF13561">
    <property type="entry name" value="adh_short_C2"/>
    <property type="match status" value="1"/>
</dbReference>
<sequence length="264" mass="26392">MSSIQSTDTAATGLAARQSLPLYGKAALVTGGSRGIGAAIALRLAADGADVTLTYDRSVAAAEEVAALIEKSGGRVLAVRADCADPAAIRHSVEACVTEFGRLDILVNNAGVGATGPVGTMQLADIDQVLAVNVRGPYLASQAAEPHLADGGRIVNIGSCVGERVVFPGMSLYATSKAALNGLTRALARELGPRGVTVNLVAPGPVDTDMNPADGQGADAQAAFTARGRYGEADDVAATVAHLVGDGGRNITGASIAVDGGFNA</sequence>
<evidence type="ECO:0000313" key="5">
    <source>
        <dbReference type="Proteomes" id="UP000595046"/>
    </source>
</evidence>
<feature type="domain" description="Ketoreductase" evidence="3">
    <location>
        <begin position="25"/>
        <end position="209"/>
    </location>
</feature>
<dbReference type="PRINTS" id="PR00081">
    <property type="entry name" value="GDHRDH"/>
</dbReference>
<keyword evidence="5" id="KW-1185">Reference proteome</keyword>
<keyword evidence="2" id="KW-0560">Oxidoreductase</keyword>
<dbReference type="KEGG" id="sbat:G4Z16_04885"/>
<dbReference type="PANTHER" id="PTHR43639">
    <property type="entry name" value="OXIDOREDUCTASE, SHORT-CHAIN DEHYDROGENASE/REDUCTASE FAMILY (AFU_ORTHOLOGUE AFUA_5G02870)"/>
    <property type="match status" value="1"/>
</dbReference>
<dbReference type="InterPro" id="IPR036291">
    <property type="entry name" value="NAD(P)-bd_dom_sf"/>
</dbReference>
<comment type="similarity">
    <text evidence="1">Belongs to the short-chain dehydrogenases/reductases (SDR) family.</text>
</comment>
<organism evidence="4 5">
    <name type="scientific">Streptomyces bathyalis</name>
    <dbReference type="NCBI Taxonomy" id="2710756"/>
    <lineage>
        <taxon>Bacteria</taxon>
        <taxon>Bacillati</taxon>
        <taxon>Actinomycetota</taxon>
        <taxon>Actinomycetes</taxon>
        <taxon>Kitasatosporales</taxon>
        <taxon>Streptomycetaceae</taxon>
        <taxon>Streptomyces</taxon>
    </lineage>
</organism>
<accession>A0A7T1WSK4</accession>
<dbReference type="SUPFAM" id="SSF51735">
    <property type="entry name" value="NAD(P)-binding Rossmann-fold domains"/>
    <property type="match status" value="1"/>
</dbReference>
<dbReference type="EMBL" id="CP048882">
    <property type="protein sequence ID" value="QPP05845.1"/>
    <property type="molecule type" value="Genomic_DNA"/>
</dbReference>